<evidence type="ECO:0000313" key="9">
    <source>
        <dbReference type="Proteomes" id="UP000288716"/>
    </source>
</evidence>
<dbReference type="InterPro" id="IPR035979">
    <property type="entry name" value="RBD_domain_sf"/>
</dbReference>
<keyword evidence="9" id="KW-1185">Reference proteome</keyword>
<evidence type="ECO:0000313" key="8">
    <source>
        <dbReference type="EMBL" id="RWS23537.1"/>
    </source>
</evidence>
<gene>
    <name evidence="8" type="ORF">B4U80_03401</name>
</gene>
<dbReference type="SMART" id="SM00028">
    <property type="entry name" value="TPR"/>
    <property type="match status" value="2"/>
</dbReference>
<dbReference type="Proteomes" id="UP000288716">
    <property type="component" value="Unassembled WGS sequence"/>
</dbReference>
<dbReference type="PROSITE" id="PS50103">
    <property type="entry name" value="ZF_C3H1"/>
    <property type="match status" value="1"/>
</dbReference>
<comment type="caution">
    <text evidence="8">The sequence shown here is derived from an EMBL/GenBank/DDBJ whole genome shotgun (WGS) entry which is preliminary data.</text>
</comment>
<dbReference type="SUPFAM" id="SSF48452">
    <property type="entry name" value="TPR-like"/>
    <property type="match status" value="1"/>
</dbReference>
<evidence type="ECO:0000259" key="7">
    <source>
        <dbReference type="PROSITE" id="PS50103"/>
    </source>
</evidence>
<dbReference type="OrthoDB" id="2017782at2759"/>
<keyword evidence="4" id="KW-0479">Metal-binding</keyword>
<dbReference type="InterPro" id="IPR019734">
    <property type="entry name" value="TPR_rpt"/>
</dbReference>
<feature type="zinc finger region" description="C3H1-type" evidence="4">
    <location>
        <begin position="361"/>
        <end position="388"/>
    </location>
</feature>
<dbReference type="CDD" id="cd00590">
    <property type="entry name" value="RRM_SF"/>
    <property type="match status" value="1"/>
</dbReference>
<protein>
    <submittedName>
        <fullName evidence="8">Tetratricopeptide repeat protein 31-like protein</fullName>
    </submittedName>
</protein>
<feature type="region of interest" description="Disordered" evidence="5">
    <location>
        <begin position="232"/>
        <end position="254"/>
    </location>
</feature>
<dbReference type="InterPro" id="IPR011990">
    <property type="entry name" value="TPR-like_helical_dom_sf"/>
</dbReference>
<evidence type="ECO:0000256" key="3">
    <source>
        <dbReference type="PROSITE-ProRule" id="PRU00339"/>
    </source>
</evidence>
<keyword evidence="4" id="KW-0863">Zinc-finger</keyword>
<dbReference type="PROSITE" id="PS50102">
    <property type="entry name" value="RRM"/>
    <property type="match status" value="1"/>
</dbReference>
<evidence type="ECO:0000256" key="4">
    <source>
        <dbReference type="PROSITE-ProRule" id="PRU00723"/>
    </source>
</evidence>
<dbReference type="VEuPathDB" id="VectorBase:LDEU008503"/>
<feature type="repeat" description="TPR" evidence="3">
    <location>
        <begin position="76"/>
        <end position="109"/>
    </location>
</feature>
<dbReference type="SUPFAM" id="SSF54928">
    <property type="entry name" value="RNA-binding domain, RBD"/>
    <property type="match status" value="1"/>
</dbReference>
<dbReference type="STRING" id="299467.A0A443S7P8"/>
<dbReference type="Gene3D" id="3.30.70.330">
    <property type="match status" value="1"/>
</dbReference>
<dbReference type="Pfam" id="PF13181">
    <property type="entry name" value="TPR_8"/>
    <property type="match status" value="1"/>
</dbReference>
<feature type="domain" description="C3H1-type" evidence="7">
    <location>
        <begin position="361"/>
        <end position="388"/>
    </location>
</feature>
<dbReference type="InterPro" id="IPR000571">
    <property type="entry name" value="Znf_CCCH"/>
</dbReference>
<evidence type="ECO:0000256" key="5">
    <source>
        <dbReference type="SAM" id="MobiDB-lite"/>
    </source>
</evidence>
<proteinExistence type="predicted"/>
<dbReference type="AlphaFoldDB" id="A0A443S7P8"/>
<evidence type="ECO:0000256" key="1">
    <source>
        <dbReference type="ARBA" id="ARBA00022884"/>
    </source>
</evidence>
<dbReference type="SMART" id="SM00360">
    <property type="entry name" value="RRM"/>
    <property type="match status" value="1"/>
</dbReference>
<feature type="domain" description="RRM" evidence="6">
    <location>
        <begin position="269"/>
        <end position="346"/>
    </location>
</feature>
<sequence>MSSAISVRPPPGLESNVSLTSIASILVPNKKLATIENEENFERMKQQITATNINQQRRKSLSSQFVDDRSNRHKRSTELAAVANNCALNKDFDSAVTFYSEAIDLNPSDFRFYCNRSFCYENIKQYNNSLEDALKAIQLNPRRPKPYFRKDAALLAAKRCNCISEAIDFVVNVELLSLKTSDSSDYSASEERSLSVSTDCTSRSASIATTDSLHAYRLKAENEKLHRDYLQRSNGLNNGSNVTTHNYQTTNESESQKSFVGPTNLFGYKGLWVGNIYPKANALTLRSLFSKYGRVTNVKILKDKFCAFISYDNPISPRKAIADLNENCVKNVSNEYRPLKFRFIPTNDQPDLNFARPVQPRNNNNECYFWRTTGCNAGDKCKLRHIHICKGIDFQPWMSRL</sequence>
<dbReference type="GO" id="GO:0003723">
    <property type="term" value="F:RNA binding"/>
    <property type="evidence" value="ECO:0007669"/>
    <property type="project" value="UniProtKB-UniRule"/>
</dbReference>
<dbReference type="PANTHER" id="PTHR47678:SF1">
    <property type="entry name" value="TETRATRICOPEPTIDE REPEAT PROTEIN 31"/>
    <property type="match status" value="1"/>
</dbReference>
<reference evidence="8 9" key="1">
    <citation type="journal article" date="2018" name="Gigascience">
        <title>Genomes of trombidid mites reveal novel predicted allergens and laterally-transferred genes associated with secondary metabolism.</title>
        <authorList>
            <person name="Dong X."/>
            <person name="Chaisiri K."/>
            <person name="Xia D."/>
            <person name="Armstrong S.D."/>
            <person name="Fang Y."/>
            <person name="Donnelly M.J."/>
            <person name="Kadowaki T."/>
            <person name="McGarry J.W."/>
            <person name="Darby A.C."/>
            <person name="Makepeace B.L."/>
        </authorList>
    </citation>
    <scope>NUCLEOTIDE SEQUENCE [LARGE SCALE GENOMIC DNA]</scope>
    <source>
        <strain evidence="8">UoL-UT</strain>
    </source>
</reference>
<accession>A0A443S7P8</accession>
<evidence type="ECO:0000256" key="2">
    <source>
        <dbReference type="PROSITE-ProRule" id="PRU00176"/>
    </source>
</evidence>
<keyword evidence="4" id="KW-0862">Zinc</keyword>
<dbReference type="InterPro" id="IPR000504">
    <property type="entry name" value="RRM_dom"/>
</dbReference>
<dbReference type="GO" id="GO:0008270">
    <property type="term" value="F:zinc ion binding"/>
    <property type="evidence" value="ECO:0007669"/>
    <property type="project" value="UniProtKB-KW"/>
</dbReference>
<name>A0A443S7P8_9ACAR</name>
<dbReference type="Pfam" id="PF00076">
    <property type="entry name" value="RRM_1"/>
    <property type="match status" value="1"/>
</dbReference>
<dbReference type="EMBL" id="NCKV01006289">
    <property type="protein sequence ID" value="RWS23537.1"/>
    <property type="molecule type" value="Genomic_DNA"/>
</dbReference>
<keyword evidence="3" id="KW-0802">TPR repeat</keyword>
<dbReference type="Gene3D" id="1.25.40.10">
    <property type="entry name" value="Tetratricopeptide repeat domain"/>
    <property type="match status" value="1"/>
</dbReference>
<organism evidence="8 9">
    <name type="scientific">Leptotrombidium deliense</name>
    <dbReference type="NCBI Taxonomy" id="299467"/>
    <lineage>
        <taxon>Eukaryota</taxon>
        <taxon>Metazoa</taxon>
        <taxon>Ecdysozoa</taxon>
        <taxon>Arthropoda</taxon>
        <taxon>Chelicerata</taxon>
        <taxon>Arachnida</taxon>
        <taxon>Acari</taxon>
        <taxon>Acariformes</taxon>
        <taxon>Trombidiformes</taxon>
        <taxon>Prostigmata</taxon>
        <taxon>Anystina</taxon>
        <taxon>Parasitengona</taxon>
        <taxon>Trombiculoidea</taxon>
        <taxon>Trombiculidae</taxon>
        <taxon>Leptotrombidium</taxon>
    </lineage>
</organism>
<dbReference type="InterPro" id="IPR012677">
    <property type="entry name" value="Nucleotide-bd_a/b_plait_sf"/>
</dbReference>
<dbReference type="PROSITE" id="PS50005">
    <property type="entry name" value="TPR"/>
    <property type="match status" value="1"/>
</dbReference>
<dbReference type="PANTHER" id="PTHR47678">
    <property type="entry name" value="TETRATRICOPEPTIDE REPEAT PROTEIN 31"/>
    <property type="match status" value="1"/>
</dbReference>
<keyword evidence="1 2" id="KW-0694">RNA-binding</keyword>
<evidence type="ECO:0000259" key="6">
    <source>
        <dbReference type="PROSITE" id="PS50102"/>
    </source>
</evidence>